<evidence type="ECO:0000256" key="1">
    <source>
        <dbReference type="SAM" id="SignalP"/>
    </source>
</evidence>
<dbReference type="EMBL" id="GFTR01002118">
    <property type="protein sequence ID" value="JAW14308.1"/>
    <property type="molecule type" value="Transcribed_RNA"/>
</dbReference>
<feature type="signal peptide" evidence="1">
    <location>
        <begin position="1"/>
        <end position="20"/>
    </location>
</feature>
<proteinExistence type="predicted"/>
<dbReference type="AlphaFoldDB" id="A0A224XWQ6"/>
<sequence length="125" mass="14006">MRPSCLIFICLGIILLNIHSSSLNFANFGTAIIVVFFFRSFNRFSVKFLPSFVFNKISSLSSNKFLTSSTSCSNFIKFSPTGFSKSMVPKVLVTFKPGWKPHNEILRNLQDGSARLFVAVPILVM</sequence>
<keyword evidence="1" id="KW-0732">Signal</keyword>
<protein>
    <submittedName>
        <fullName evidence="2">Putative secreted protein</fullName>
    </submittedName>
</protein>
<reference evidence="2" key="1">
    <citation type="journal article" date="2018" name="PLoS Negl. Trop. Dis.">
        <title>An insight into the salivary gland and fat body transcriptome of Panstrongylus lignarius (Hemiptera: Heteroptera), the main vector of Chagas disease in Peru.</title>
        <authorList>
            <person name="Nevoa J.C."/>
            <person name="Mendes M.T."/>
            <person name="da Silva M.V."/>
            <person name="Soares S.C."/>
            <person name="Oliveira C.J.F."/>
            <person name="Ribeiro J.M.C."/>
        </authorList>
    </citation>
    <scope>NUCLEOTIDE SEQUENCE</scope>
</reference>
<evidence type="ECO:0000313" key="2">
    <source>
        <dbReference type="EMBL" id="JAW14308.1"/>
    </source>
</evidence>
<feature type="chain" id="PRO_5012081610" evidence="1">
    <location>
        <begin position="21"/>
        <end position="125"/>
    </location>
</feature>
<name>A0A224XWQ6_9HEMI</name>
<organism evidence="2">
    <name type="scientific">Panstrongylus lignarius</name>
    <dbReference type="NCBI Taxonomy" id="156445"/>
    <lineage>
        <taxon>Eukaryota</taxon>
        <taxon>Metazoa</taxon>
        <taxon>Ecdysozoa</taxon>
        <taxon>Arthropoda</taxon>
        <taxon>Hexapoda</taxon>
        <taxon>Insecta</taxon>
        <taxon>Pterygota</taxon>
        <taxon>Neoptera</taxon>
        <taxon>Paraneoptera</taxon>
        <taxon>Hemiptera</taxon>
        <taxon>Heteroptera</taxon>
        <taxon>Panheteroptera</taxon>
        <taxon>Cimicomorpha</taxon>
        <taxon>Reduviidae</taxon>
        <taxon>Triatominae</taxon>
        <taxon>Panstrongylus</taxon>
    </lineage>
</organism>
<accession>A0A224XWQ6</accession>